<dbReference type="Pfam" id="PF00672">
    <property type="entry name" value="HAMP"/>
    <property type="match status" value="1"/>
</dbReference>
<dbReference type="EMBL" id="JXSL01000030">
    <property type="protein sequence ID" value="KIL97066.1"/>
    <property type="molecule type" value="Genomic_DNA"/>
</dbReference>
<dbReference type="GO" id="GO:0016020">
    <property type="term" value="C:membrane"/>
    <property type="evidence" value="ECO:0007669"/>
    <property type="project" value="InterPro"/>
</dbReference>
<keyword evidence="9" id="KW-1185">Reference proteome</keyword>
<evidence type="ECO:0000256" key="2">
    <source>
        <dbReference type="ARBA" id="ARBA00029447"/>
    </source>
</evidence>
<keyword evidence="1 3" id="KW-0807">Transducer</keyword>
<dbReference type="CDD" id="cd06225">
    <property type="entry name" value="HAMP"/>
    <property type="match status" value="1"/>
</dbReference>
<dbReference type="OrthoDB" id="2489132at2"/>
<dbReference type="PANTHER" id="PTHR32089">
    <property type="entry name" value="METHYL-ACCEPTING CHEMOTAXIS PROTEIN MCPB"/>
    <property type="match status" value="1"/>
</dbReference>
<feature type="transmembrane region" description="Helical" evidence="4">
    <location>
        <begin position="7"/>
        <end position="28"/>
    </location>
</feature>
<dbReference type="InterPro" id="IPR010910">
    <property type="entry name" value="Nitrate/nitrite_sensing_bac"/>
</dbReference>
<gene>
    <name evidence="8" type="ORF">CCC_00127</name>
</gene>
<dbReference type="SUPFAM" id="SSF58104">
    <property type="entry name" value="Methyl-accepting chemotaxis protein (MCP) signaling domain"/>
    <property type="match status" value="1"/>
</dbReference>
<dbReference type="InterPro" id="IPR004089">
    <property type="entry name" value="MCPsignal_dom"/>
</dbReference>
<dbReference type="AlphaFoldDB" id="A0A0C2UW81"/>
<comment type="similarity">
    <text evidence="2">Belongs to the methyl-accepting chemotaxis (MCP) protein family.</text>
</comment>
<dbReference type="STRING" id="272627.CCC_00127"/>
<dbReference type="PROSITE" id="PS50111">
    <property type="entry name" value="CHEMOTAXIS_TRANSDUC_2"/>
    <property type="match status" value="1"/>
</dbReference>
<dbReference type="Pfam" id="PF08376">
    <property type="entry name" value="NIT"/>
    <property type="match status" value="1"/>
</dbReference>
<evidence type="ECO:0000259" key="5">
    <source>
        <dbReference type="PROSITE" id="PS50111"/>
    </source>
</evidence>
<protein>
    <submittedName>
        <fullName evidence="8">Methyl-accepting chemotaxis protein</fullName>
    </submittedName>
</protein>
<keyword evidence="4" id="KW-0812">Transmembrane</keyword>
<dbReference type="Gene3D" id="1.10.287.950">
    <property type="entry name" value="Methyl-accepting chemotaxis protein"/>
    <property type="match status" value="1"/>
</dbReference>
<evidence type="ECO:0000256" key="3">
    <source>
        <dbReference type="PROSITE-ProRule" id="PRU00284"/>
    </source>
</evidence>
<accession>A0A0C2UW81</accession>
<reference evidence="8 9" key="1">
    <citation type="submission" date="2015-01" db="EMBL/GenBank/DDBJ databases">
        <title>Genome Sequence of Magnetospirillum magnetotacticum Strain MS-1.</title>
        <authorList>
            <person name="Marinov G.K."/>
            <person name="Smalley M.D."/>
            <person name="DeSalvo G."/>
        </authorList>
    </citation>
    <scope>NUCLEOTIDE SEQUENCE [LARGE SCALE GENOMIC DNA]</scope>
    <source>
        <strain evidence="8 9">MS-1</strain>
    </source>
</reference>
<dbReference type="RefSeq" id="WP_009870734.1">
    <property type="nucleotide sequence ID" value="NZ_JXSL01000030.1"/>
</dbReference>
<dbReference type="SMART" id="SM00283">
    <property type="entry name" value="MA"/>
    <property type="match status" value="1"/>
</dbReference>
<dbReference type="Pfam" id="PF00015">
    <property type="entry name" value="MCPsignal"/>
    <property type="match status" value="1"/>
</dbReference>
<dbReference type="PANTHER" id="PTHR32089:SF112">
    <property type="entry name" value="LYSOZYME-LIKE PROTEIN-RELATED"/>
    <property type="match status" value="1"/>
</dbReference>
<evidence type="ECO:0000313" key="9">
    <source>
        <dbReference type="Proteomes" id="UP000031971"/>
    </source>
</evidence>
<dbReference type="PROSITE" id="PS50906">
    <property type="entry name" value="NIT"/>
    <property type="match status" value="1"/>
</dbReference>
<dbReference type="InterPro" id="IPR013587">
    <property type="entry name" value="Nitrate/nitrite_sensing"/>
</dbReference>
<feature type="transmembrane region" description="Helical" evidence="4">
    <location>
        <begin position="310"/>
        <end position="332"/>
    </location>
</feature>
<evidence type="ECO:0000256" key="4">
    <source>
        <dbReference type="SAM" id="Phobius"/>
    </source>
</evidence>
<dbReference type="Gene3D" id="6.10.340.10">
    <property type="match status" value="1"/>
</dbReference>
<evidence type="ECO:0000313" key="8">
    <source>
        <dbReference type="EMBL" id="KIL97066.1"/>
    </source>
</evidence>
<proteinExistence type="inferred from homology"/>
<dbReference type="Proteomes" id="UP000031971">
    <property type="component" value="Unassembled WGS sequence"/>
</dbReference>
<dbReference type="SMART" id="SM00304">
    <property type="entry name" value="HAMP"/>
    <property type="match status" value="1"/>
</dbReference>
<dbReference type="InterPro" id="IPR003660">
    <property type="entry name" value="HAMP_dom"/>
</dbReference>
<evidence type="ECO:0000259" key="6">
    <source>
        <dbReference type="PROSITE" id="PS50885"/>
    </source>
</evidence>
<feature type="domain" description="HAMP" evidence="6">
    <location>
        <begin position="333"/>
        <end position="386"/>
    </location>
</feature>
<keyword evidence="4" id="KW-1133">Transmembrane helix</keyword>
<keyword evidence="4" id="KW-0472">Membrane</keyword>
<name>A0A0C2UW81_PARME</name>
<sequence length="682" mass="72367">MLKNLPIAIRLALALIIPLVAVIVYSGLNLSEKNRQADEMEQVEDLARLAPAISALVHELQKERGTSAGFVGSKGEKFKDRLPEQRKLTDAKLAELSTALGRFPAAAYGPGFTAKLDAADTALKGLTEKRAAISNLTLALGEATGYYTATIARQLAVIEEMAVASRDTRVTKAIIAYVQLLQGKERAGQERATASGGFAAKAFSPALHRSFTQLIARQEVFFETFAKNAEPDLRQAFEKIQSDPAVKEVDRMRAVALDAPFTNDLGGVEAPVWFDTITKKIDLLKQVEDMASAALVDMANKGHAATLGALYAYLTTTLVVLTLGIILTTIIARGITRPLAEMTFDMTKLAEGDKGVPINGLERRDEIGAMARAVEIFKEGLIRADHLEEERHRAEDAKDKRSKVIDNLLREFNEEVGDALAGMASTATELEATSRSLSSTAEDTSAQASAVAAGVEETAVSMRTAAGSAEQLAQTGQDITRKVQDSVRISDEASAEARRTSQLIDGLASAVGKIGAVVALINDIAAQTNLLALNATIEAARAGEAGKGFAVVAGEVKHLANQTAKATEEIAGQISAVQKVTAEAVTAITAITSVIEQVHQVATGIAQAVHQQDGATKEIAENVHQVADAAGEISANVAGVNNAAEDTKQASTEVLQTAQDVSERANRLRDRVDSFLTSIRIA</sequence>
<dbReference type="GO" id="GO:0007165">
    <property type="term" value="P:signal transduction"/>
    <property type="evidence" value="ECO:0007669"/>
    <property type="project" value="UniProtKB-KW"/>
</dbReference>
<organism evidence="8 9">
    <name type="scientific">Paramagnetospirillum magnetotacticum MS-1</name>
    <dbReference type="NCBI Taxonomy" id="272627"/>
    <lineage>
        <taxon>Bacteria</taxon>
        <taxon>Pseudomonadati</taxon>
        <taxon>Pseudomonadota</taxon>
        <taxon>Alphaproteobacteria</taxon>
        <taxon>Rhodospirillales</taxon>
        <taxon>Magnetospirillaceae</taxon>
        <taxon>Paramagnetospirillum</taxon>
    </lineage>
</organism>
<evidence type="ECO:0000256" key="1">
    <source>
        <dbReference type="ARBA" id="ARBA00023224"/>
    </source>
</evidence>
<evidence type="ECO:0000259" key="7">
    <source>
        <dbReference type="PROSITE" id="PS50906"/>
    </source>
</evidence>
<dbReference type="PROSITE" id="PS50885">
    <property type="entry name" value="HAMP"/>
    <property type="match status" value="1"/>
</dbReference>
<feature type="domain" description="NIT" evidence="7">
    <location>
        <begin position="51"/>
        <end position="302"/>
    </location>
</feature>
<comment type="caution">
    <text evidence="8">The sequence shown here is derived from an EMBL/GenBank/DDBJ whole genome shotgun (WGS) entry which is preliminary data.</text>
</comment>
<feature type="domain" description="Methyl-accepting transducer" evidence="5">
    <location>
        <begin position="426"/>
        <end position="648"/>
    </location>
</feature>